<proteinExistence type="predicted"/>
<dbReference type="AlphaFoldDB" id="A0A8S1QFY2"/>
<keyword evidence="2" id="KW-1185">Reference proteome</keyword>
<evidence type="ECO:0000313" key="2">
    <source>
        <dbReference type="Proteomes" id="UP000692954"/>
    </source>
</evidence>
<evidence type="ECO:0008006" key="3">
    <source>
        <dbReference type="Google" id="ProtNLM"/>
    </source>
</evidence>
<dbReference type="OrthoDB" id="426882at2759"/>
<gene>
    <name evidence="1" type="ORF">PSON_ATCC_30995.1.T1070005</name>
</gene>
<dbReference type="EMBL" id="CAJJDN010000107">
    <property type="protein sequence ID" value="CAD8114858.1"/>
    <property type="molecule type" value="Genomic_DNA"/>
</dbReference>
<dbReference type="Proteomes" id="UP000692954">
    <property type="component" value="Unassembled WGS sequence"/>
</dbReference>
<dbReference type="CDD" id="cd00657">
    <property type="entry name" value="Ferritin_like"/>
    <property type="match status" value="1"/>
</dbReference>
<dbReference type="InterPro" id="IPR007402">
    <property type="entry name" value="DUF455"/>
</dbReference>
<evidence type="ECO:0000313" key="1">
    <source>
        <dbReference type="EMBL" id="CAD8114858.1"/>
    </source>
</evidence>
<comment type="caution">
    <text evidence="1">The sequence shown here is derived from an EMBL/GenBank/DDBJ whole genome shotgun (WGS) entry which is preliminary data.</text>
</comment>
<protein>
    <recommendedName>
        <fullName evidence="3">DUF455 domain-containing protein</fullName>
    </recommendedName>
</protein>
<accession>A0A8S1QFY2</accession>
<dbReference type="Pfam" id="PF04305">
    <property type="entry name" value="DUF455"/>
    <property type="match status" value="1"/>
</dbReference>
<reference evidence="1" key="1">
    <citation type="submission" date="2021-01" db="EMBL/GenBank/DDBJ databases">
        <authorList>
            <consortium name="Genoscope - CEA"/>
            <person name="William W."/>
        </authorList>
    </citation>
    <scope>NUCLEOTIDE SEQUENCE</scope>
</reference>
<organism evidence="1 2">
    <name type="scientific">Paramecium sonneborni</name>
    <dbReference type="NCBI Taxonomy" id="65129"/>
    <lineage>
        <taxon>Eukaryota</taxon>
        <taxon>Sar</taxon>
        <taxon>Alveolata</taxon>
        <taxon>Ciliophora</taxon>
        <taxon>Intramacronucleata</taxon>
        <taxon>Oligohymenophorea</taxon>
        <taxon>Peniculida</taxon>
        <taxon>Parameciidae</taxon>
        <taxon>Paramecium</taxon>
    </lineage>
</organism>
<dbReference type="PANTHER" id="PTHR42782">
    <property type="entry name" value="SI:CH73-314G15.3"/>
    <property type="match status" value="1"/>
</dbReference>
<dbReference type="PANTHER" id="PTHR42782:SF4">
    <property type="entry name" value="DUF455 DOMAIN-CONTAINING PROTEIN"/>
    <property type="match status" value="1"/>
</dbReference>
<name>A0A8S1QFY2_9CILI</name>
<sequence>MINFGKVLLKKSKLSLEDMRNFISLPIDSNTEDIPIYSYDENIQIMSTYELEQSIKHIPIKDQVIHSIAHIEYNAMKSYIDTLVRFINQVPAQFQKEFKEDLGQIAFEEFQHFELVNQLCQYGSQPVHNNLQKRMMLTMDSLLGRLAILSIVNEGRGMDTGLNLISKLEGDIRYEKVIKKIVKEESNHVRIGLKWFERLNDNKNPQELFLKIMNKYNIPKNWKINVQKRKQVGFNDQWIQCLQNWN</sequence>